<gene>
    <name evidence="1" type="ORF">NF865_10275</name>
</gene>
<reference evidence="1" key="2">
    <citation type="submission" date="2022-06" db="EMBL/GenBank/DDBJ databases">
        <authorList>
            <person name="Park Y.-J."/>
        </authorList>
    </citation>
    <scope>NUCLEOTIDE SEQUENCE</scope>
    <source>
        <strain evidence="1">TY</strain>
    </source>
</reference>
<dbReference type="EMBL" id="CP099582">
    <property type="protein sequence ID" value="USS40649.1"/>
    <property type="molecule type" value="Genomic_DNA"/>
</dbReference>
<reference evidence="1" key="1">
    <citation type="journal article" date="1998" name="Int. J. Syst. Bacteriol. 48 Pt">
        <title>Thermococcus guaymasensis sp. nov. and Thermococcus aggregans sp. nov., two novel thermophilic archaea isolated from the Guaymas Basin hydrothermal vent site.</title>
        <authorList>
            <person name="Canganella F."/>
            <person name="Jones W.J."/>
            <person name="Gambacorta A."/>
            <person name="Antranikian G."/>
        </authorList>
    </citation>
    <scope>NUCLEOTIDE SEQUENCE</scope>
    <source>
        <strain evidence="1">TY</strain>
    </source>
</reference>
<dbReference type="RefSeq" id="WP_253304602.1">
    <property type="nucleotide sequence ID" value="NZ_CP099582.1"/>
</dbReference>
<dbReference type="Proteomes" id="UP001055732">
    <property type="component" value="Chromosome"/>
</dbReference>
<protein>
    <submittedName>
        <fullName evidence="1">Uncharacterized protein</fullName>
    </submittedName>
</protein>
<dbReference type="PROSITE" id="PS51257">
    <property type="entry name" value="PROKAR_LIPOPROTEIN"/>
    <property type="match status" value="1"/>
</dbReference>
<organism evidence="1 2">
    <name type="scientific">Thermococcus aggregans</name>
    <dbReference type="NCBI Taxonomy" id="110163"/>
    <lineage>
        <taxon>Archaea</taxon>
        <taxon>Methanobacteriati</taxon>
        <taxon>Methanobacteriota</taxon>
        <taxon>Thermococci</taxon>
        <taxon>Thermococcales</taxon>
        <taxon>Thermococcaceae</taxon>
        <taxon>Thermococcus</taxon>
    </lineage>
</organism>
<accession>A0A9E7MXC9</accession>
<sequence>MGEVRLAAVVLILILLSSGCLGVNSTMSTSQEEALYLMPGYGEFNAGNILFNLTDEHERLEENLAFLMPPNSTIEIKGLLFAKKYSINQKECYYKGKAKLSAFLGDSNTSNSWSYLQSRLKRVENISVEIVPKETTISENKNATFEIIIKTENVKLGETYHIYIVAFGEDGWKAWARIEVKIWGLEETSH</sequence>
<evidence type="ECO:0000313" key="1">
    <source>
        <dbReference type="EMBL" id="USS40649.1"/>
    </source>
</evidence>
<dbReference type="KEGG" id="tagg:NF865_10275"/>
<evidence type="ECO:0000313" key="2">
    <source>
        <dbReference type="Proteomes" id="UP001055732"/>
    </source>
</evidence>
<keyword evidence="2" id="KW-1185">Reference proteome</keyword>
<proteinExistence type="predicted"/>
<name>A0A9E7MXC9_THEAG</name>
<dbReference type="AlphaFoldDB" id="A0A9E7MXC9"/>